<keyword evidence="4" id="KW-1185">Reference proteome</keyword>
<evidence type="ECO:0000313" key="3">
    <source>
        <dbReference type="EMBL" id="SNZ02137.1"/>
    </source>
</evidence>
<dbReference type="OrthoDB" id="5405951at2"/>
<evidence type="ECO:0000313" key="4">
    <source>
        <dbReference type="Proteomes" id="UP000219036"/>
    </source>
</evidence>
<evidence type="ECO:0000259" key="2">
    <source>
        <dbReference type="Pfam" id="PF11127"/>
    </source>
</evidence>
<organism evidence="3 4">
    <name type="scientific">Persephonella hydrogeniphila</name>
    <dbReference type="NCBI Taxonomy" id="198703"/>
    <lineage>
        <taxon>Bacteria</taxon>
        <taxon>Pseudomonadati</taxon>
        <taxon>Aquificota</taxon>
        <taxon>Aquificia</taxon>
        <taxon>Aquificales</taxon>
        <taxon>Hydrogenothermaceae</taxon>
        <taxon>Persephonella</taxon>
    </lineage>
</organism>
<reference evidence="4" key="1">
    <citation type="submission" date="2017-09" db="EMBL/GenBank/DDBJ databases">
        <authorList>
            <person name="Varghese N."/>
            <person name="Submissions S."/>
        </authorList>
    </citation>
    <scope>NUCLEOTIDE SEQUENCE [LARGE SCALE GENOMIC DNA]</scope>
    <source>
        <strain evidence="4">DSM 15103</strain>
    </source>
</reference>
<feature type="transmembrane region" description="Helical" evidence="1">
    <location>
        <begin position="28"/>
        <end position="49"/>
    </location>
</feature>
<dbReference type="RefSeq" id="WP_096999236.1">
    <property type="nucleotide sequence ID" value="NZ_OBEI01000001.1"/>
</dbReference>
<proteinExistence type="predicted"/>
<dbReference type="Proteomes" id="UP000219036">
    <property type="component" value="Unassembled WGS sequence"/>
</dbReference>
<keyword evidence="1" id="KW-0472">Membrane</keyword>
<keyword evidence="1" id="KW-1133">Transmembrane helix</keyword>
<dbReference type="InterPro" id="IPR021309">
    <property type="entry name" value="YgaP-like_TM"/>
</dbReference>
<name>A0A285MZZ7_9AQUI</name>
<dbReference type="Pfam" id="PF11127">
    <property type="entry name" value="YgaP-like_TM"/>
    <property type="match status" value="1"/>
</dbReference>
<feature type="transmembrane region" description="Helical" evidence="1">
    <location>
        <begin position="7"/>
        <end position="22"/>
    </location>
</feature>
<feature type="domain" description="Inner membrane protein YgaP-like transmembrane" evidence="2">
    <location>
        <begin position="2"/>
        <end position="58"/>
    </location>
</feature>
<gene>
    <name evidence="3" type="ORF">SAMN06265182_0020</name>
</gene>
<accession>A0A285MZZ7</accession>
<sequence length="65" mass="7098">MMGFWDAVVRVIVGVILIWLGIEKGGAFVIAEVFGFILLFTAVIAYCPLYKLAGISSRCEECEPA</sequence>
<dbReference type="AlphaFoldDB" id="A0A285MZZ7"/>
<keyword evidence="1" id="KW-0812">Transmembrane</keyword>
<evidence type="ECO:0000256" key="1">
    <source>
        <dbReference type="SAM" id="Phobius"/>
    </source>
</evidence>
<protein>
    <recommendedName>
        <fullName evidence="2">Inner membrane protein YgaP-like transmembrane domain-containing protein</fullName>
    </recommendedName>
</protein>
<dbReference type="EMBL" id="OBEI01000001">
    <property type="protein sequence ID" value="SNZ02137.1"/>
    <property type="molecule type" value="Genomic_DNA"/>
</dbReference>